<reference evidence="1 2" key="1">
    <citation type="journal article" date="2021" name="Int. J. Syst. Evol. Microbiol.">
        <title>Amazonocrinis nigriterrae gen. nov., sp. nov., Atlanticothrix silvestris gen. nov., sp. nov. and Dendronalium phyllosphericum gen. nov., sp. nov., nostocacean cyanobacteria from Brazilian environments.</title>
        <authorList>
            <person name="Alvarenga D.O."/>
            <person name="Andreote A.P.D."/>
            <person name="Branco L.H.Z."/>
            <person name="Delbaje E."/>
            <person name="Cruz R.B."/>
            <person name="Varani A.M."/>
            <person name="Fiore M.F."/>
        </authorList>
    </citation>
    <scope>NUCLEOTIDE SEQUENCE [LARGE SCALE GENOMIC DNA]</scope>
    <source>
        <strain evidence="1 2">CENA67</strain>
    </source>
</reference>
<sequence>MPQNTDYKASNSENQAIAYKERLHSWAVARLLPDAQREIIARFRSRSDADGYMQHLRQRTPNATYVVVFDCQRDEAVI</sequence>
<gene>
    <name evidence="1" type="ORF">I8748_06710</name>
</gene>
<name>A0A8J7HMA0_9NOST</name>
<accession>A0A8J7HMA0</accession>
<keyword evidence="2" id="KW-1185">Reference proteome</keyword>
<dbReference type="EMBL" id="JAECZC010000008">
    <property type="protein sequence ID" value="MBH8561867.1"/>
    <property type="molecule type" value="Genomic_DNA"/>
</dbReference>
<comment type="caution">
    <text evidence="1">The sequence shown here is derived from an EMBL/GenBank/DDBJ whole genome shotgun (WGS) entry which is preliminary data.</text>
</comment>
<organism evidence="1 2">
    <name type="scientific">Amazonocrinis nigriterrae CENA67</name>
    <dbReference type="NCBI Taxonomy" id="2794033"/>
    <lineage>
        <taxon>Bacteria</taxon>
        <taxon>Bacillati</taxon>
        <taxon>Cyanobacteriota</taxon>
        <taxon>Cyanophyceae</taxon>
        <taxon>Nostocales</taxon>
        <taxon>Nostocaceae</taxon>
        <taxon>Amazonocrinis</taxon>
        <taxon>Amazonocrinis nigriterrae</taxon>
    </lineage>
</organism>
<dbReference type="RefSeq" id="WP_198123867.1">
    <property type="nucleotide sequence ID" value="NZ_JAECZC010000008.1"/>
</dbReference>
<evidence type="ECO:0000313" key="1">
    <source>
        <dbReference type="EMBL" id="MBH8561867.1"/>
    </source>
</evidence>
<dbReference type="AlphaFoldDB" id="A0A8J7HMA0"/>
<proteinExistence type="predicted"/>
<dbReference type="Proteomes" id="UP000632766">
    <property type="component" value="Unassembled WGS sequence"/>
</dbReference>
<protein>
    <submittedName>
        <fullName evidence="1">Uncharacterized protein</fullName>
    </submittedName>
</protein>
<evidence type="ECO:0000313" key="2">
    <source>
        <dbReference type="Proteomes" id="UP000632766"/>
    </source>
</evidence>